<comment type="caution">
    <text evidence="17">The sequence shown here is derived from an EMBL/GenBank/DDBJ whole genome shotgun (WGS) entry which is preliminary data.</text>
</comment>
<keyword evidence="7 14" id="KW-0812">Transmembrane</keyword>
<evidence type="ECO:0000256" key="11">
    <source>
        <dbReference type="ARBA" id="ARBA00022989"/>
    </source>
</evidence>
<evidence type="ECO:0000259" key="15">
    <source>
        <dbReference type="Pfam" id="PF00905"/>
    </source>
</evidence>
<protein>
    <submittedName>
        <fullName evidence="17">Penicillin-binding protein 2</fullName>
    </submittedName>
</protein>
<evidence type="ECO:0000256" key="12">
    <source>
        <dbReference type="ARBA" id="ARBA00023136"/>
    </source>
</evidence>
<dbReference type="OrthoDB" id="9766847at2"/>
<reference evidence="17 18" key="1">
    <citation type="submission" date="2018-09" db="EMBL/GenBank/DDBJ databases">
        <title>Discovery and Ecogenomic Context for Candidatus Cryosericales, a Global Caldiserica Order Active in Thawing Permafrost.</title>
        <authorList>
            <person name="Martinez M.A."/>
            <person name="Woodcroft B.J."/>
            <person name="Ignacio Espinoza J.C."/>
            <person name="Zayed A."/>
            <person name="Singleton C.M."/>
            <person name="Boyd J."/>
            <person name="Li Y.-F."/>
            <person name="Purvine S."/>
            <person name="Maughan H."/>
            <person name="Hodgkins S.B."/>
            <person name="Anderson D."/>
            <person name="Sederholm M."/>
            <person name="Temperton B."/>
            <person name="Saleska S.R."/>
            <person name="Tyson G.W."/>
            <person name="Rich V.I."/>
        </authorList>
    </citation>
    <scope>NUCLEOTIDE SEQUENCE [LARGE SCALE GENOMIC DNA]</scope>
    <source>
        <strain evidence="17 18">SMC7</strain>
    </source>
</reference>
<dbReference type="GO" id="GO:0071972">
    <property type="term" value="F:peptidoglycan L,D-transpeptidase activity"/>
    <property type="evidence" value="ECO:0007669"/>
    <property type="project" value="TreeGrafter"/>
</dbReference>
<dbReference type="EMBL" id="QXIS01000016">
    <property type="protein sequence ID" value="RIE06301.1"/>
    <property type="molecule type" value="Genomic_DNA"/>
</dbReference>
<evidence type="ECO:0000256" key="8">
    <source>
        <dbReference type="ARBA" id="ARBA00022801"/>
    </source>
</evidence>
<evidence type="ECO:0000256" key="13">
    <source>
        <dbReference type="ARBA" id="ARBA00023316"/>
    </source>
</evidence>
<evidence type="ECO:0000256" key="7">
    <source>
        <dbReference type="ARBA" id="ARBA00022692"/>
    </source>
</evidence>
<keyword evidence="5" id="KW-0121">Carboxypeptidase</keyword>
<evidence type="ECO:0000256" key="9">
    <source>
        <dbReference type="ARBA" id="ARBA00022960"/>
    </source>
</evidence>
<dbReference type="SUPFAM" id="SSF56519">
    <property type="entry name" value="Penicillin binding protein dimerisation domain"/>
    <property type="match status" value="1"/>
</dbReference>
<evidence type="ECO:0000256" key="3">
    <source>
        <dbReference type="ARBA" id="ARBA00022475"/>
    </source>
</evidence>
<evidence type="ECO:0000313" key="18">
    <source>
        <dbReference type="Proteomes" id="UP000266328"/>
    </source>
</evidence>
<keyword evidence="8" id="KW-0378">Hydrolase</keyword>
<keyword evidence="18" id="KW-1185">Reference proteome</keyword>
<dbReference type="Pfam" id="PF00905">
    <property type="entry name" value="Transpeptidase"/>
    <property type="match status" value="1"/>
</dbReference>
<comment type="subcellular location">
    <subcellularLocation>
        <location evidence="2">Cell membrane</location>
    </subcellularLocation>
    <subcellularLocation>
        <location evidence="1">Membrane</location>
        <topology evidence="1">Single-pass membrane protein</topology>
    </subcellularLocation>
</comment>
<accession>A0A398D491</accession>
<keyword evidence="12 14" id="KW-0472">Membrane</keyword>
<dbReference type="Gene3D" id="3.90.1310.10">
    <property type="entry name" value="Penicillin-binding protein 2a (Domain 2)"/>
    <property type="match status" value="1"/>
</dbReference>
<dbReference type="GO" id="GO:0009252">
    <property type="term" value="P:peptidoglycan biosynthetic process"/>
    <property type="evidence" value="ECO:0007669"/>
    <property type="project" value="UniProtKB-KW"/>
</dbReference>
<evidence type="ECO:0000256" key="1">
    <source>
        <dbReference type="ARBA" id="ARBA00004167"/>
    </source>
</evidence>
<dbReference type="PANTHER" id="PTHR30627:SF2">
    <property type="entry name" value="PEPTIDOGLYCAN D,D-TRANSPEPTIDASE MRDA"/>
    <property type="match status" value="1"/>
</dbReference>
<proteinExistence type="predicted"/>
<dbReference type="InterPro" id="IPR005311">
    <property type="entry name" value="PBP_dimer"/>
</dbReference>
<evidence type="ECO:0000256" key="14">
    <source>
        <dbReference type="SAM" id="Phobius"/>
    </source>
</evidence>
<evidence type="ECO:0000256" key="10">
    <source>
        <dbReference type="ARBA" id="ARBA00022984"/>
    </source>
</evidence>
<dbReference type="Gene3D" id="3.40.710.10">
    <property type="entry name" value="DD-peptidase/beta-lactamase superfamily"/>
    <property type="match status" value="1"/>
</dbReference>
<gene>
    <name evidence="17" type="primary">mrdA</name>
    <name evidence="17" type="ORF">SMC7_03040</name>
</gene>
<dbReference type="GO" id="GO:0009002">
    <property type="term" value="F:serine-type D-Ala-D-Ala carboxypeptidase activity"/>
    <property type="evidence" value="ECO:0007669"/>
    <property type="project" value="InterPro"/>
</dbReference>
<dbReference type="InterPro" id="IPR050515">
    <property type="entry name" value="Beta-lactam/transpept"/>
</dbReference>
<sequence>MDKLQQSRQTQRFLAVTILFTVILLGIMARLYFLQVVKGTYYAGVAEDNRLRIISTDAPRGEIRDRNGIVLATDVPSFDIVVTTYDLKNSDQELGVVAQLTGAKLQSLKDTVKKAGVGPFTPITVARNVSKSVALKLAEQEPDLPGIQLVMSTKRSYPQGTMAAHVLGYTGEISDIQLEELRADGYVMKDTIGKDGIELQYESLLRGQKSQKLIEVDANGKAVKTLQEKPAAPGKSIILTIDARLQKTCEELLGDNEGAAIMMDPRNGELLALASAPTFDPNKFISGISSEDWKTWSVKGSLFDRAIAGSFPPASTFKVVTGTAGLETRTITDRSIIYCGGGLTVGGRLFKCWIWPSRHGNEDIYKAYADSCDSYFFTVARLTGIESMDTYAHKFGIDKPTGIDLPGETTGFVPTPQWKLGKYNEPWYEGDTMNMGIGQGYVLETPIRNISIYSSIAMNGTLWRPHLLKASVDPATKAETQTTPVVQDTLGISNATLATVKKGLNLVAKTGGVARILVGDIEMCAKTGTAETGTPNLYHTWLVAFAPMDNPQVAVLLMFENSPYERSTSMAPLVHTMLQQYFDLYGGENGSN</sequence>
<keyword evidence="9" id="KW-0133">Cell shape</keyword>
<keyword evidence="4" id="KW-0997">Cell inner membrane</keyword>
<dbReference type="GO" id="GO:0005886">
    <property type="term" value="C:plasma membrane"/>
    <property type="evidence" value="ECO:0007669"/>
    <property type="project" value="UniProtKB-SubCell"/>
</dbReference>
<dbReference type="GO" id="GO:0006508">
    <property type="term" value="P:proteolysis"/>
    <property type="evidence" value="ECO:0007669"/>
    <property type="project" value="UniProtKB-KW"/>
</dbReference>
<keyword evidence="10" id="KW-0573">Peptidoglycan synthesis</keyword>
<dbReference type="RefSeq" id="WP_119088903.1">
    <property type="nucleotide sequence ID" value="NZ_QXIS01000016.1"/>
</dbReference>
<organism evidence="17 18">
    <name type="scientific">Candidatus Cryosericum terrychapinii</name>
    <dbReference type="NCBI Taxonomy" id="2290919"/>
    <lineage>
        <taxon>Bacteria</taxon>
        <taxon>Pseudomonadati</taxon>
        <taxon>Caldisericota/Cryosericota group</taxon>
        <taxon>Candidatus Cryosericota</taxon>
        <taxon>Candidatus Cryosericia</taxon>
        <taxon>Candidatus Cryosericales</taxon>
        <taxon>Candidatus Cryosericaceae</taxon>
        <taxon>Candidatus Cryosericum</taxon>
    </lineage>
</organism>
<dbReference type="Pfam" id="PF03717">
    <property type="entry name" value="PBP_dimer"/>
    <property type="match status" value="1"/>
</dbReference>
<evidence type="ECO:0000256" key="5">
    <source>
        <dbReference type="ARBA" id="ARBA00022645"/>
    </source>
</evidence>
<evidence type="ECO:0000256" key="4">
    <source>
        <dbReference type="ARBA" id="ARBA00022519"/>
    </source>
</evidence>
<dbReference type="NCBIfam" id="TIGR03423">
    <property type="entry name" value="pbp2_mrdA"/>
    <property type="match status" value="1"/>
</dbReference>
<feature type="domain" description="Penicillin-binding protein dimerisation" evidence="16">
    <location>
        <begin position="56"/>
        <end position="226"/>
    </location>
</feature>
<dbReference type="GO" id="GO:0008658">
    <property type="term" value="F:penicillin binding"/>
    <property type="evidence" value="ECO:0007669"/>
    <property type="project" value="InterPro"/>
</dbReference>
<dbReference type="InterPro" id="IPR036138">
    <property type="entry name" value="PBP_dimer_sf"/>
</dbReference>
<evidence type="ECO:0000256" key="2">
    <source>
        <dbReference type="ARBA" id="ARBA00004236"/>
    </source>
</evidence>
<dbReference type="AlphaFoldDB" id="A0A398D491"/>
<dbReference type="GO" id="GO:0071555">
    <property type="term" value="P:cell wall organization"/>
    <property type="evidence" value="ECO:0007669"/>
    <property type="project" value="UniProtKB-KW"/>
</dbReference>
<feature type="transmembrane region" description="Helical" evidence="14">
    <location>
        <begin position="12"/>
        <end position="33"/>
    </location>
</feature>
<dbReference type="Proteomes" id="UP000266328">
    <property type="component" value="Unassembled WGS sequence"/>
</dbReference>
<dbReference type="SUPFAM" id="SSF56601">
    <property type="entry name" value="beta-lactamase/transpeptidase-like"/>
    <property type="match status" value="1"/>
</dbReference>
<evidence type="ECO:0000259" key="16">
    <source>
        <dbReference type="Pfam" id="PF03717"/>
    </source>
</evidence>
<keyword evidence="11 14" id="KW-1133">Transmembrane helix</keyword>
<feature type="domain" description="Penicillin-binding protein transpeptidase" evidence="15">
    <location>
        <begin position="258"/>
        <end position="578"/>
    </location>
</feature>
<dbReference type="GO" id="GO:0008360">
    <property type="term" value="P:regulation of cell shape"/>
    <property type="evidence" value="ECO:0007669"/>
    <property type="project" value="UniProtKB-KW"/>
</dbReference>
<evidence type="ECO:0000313" key="17">
    <source>
        <dbReference type="EMBL" id="RIE06301.1"/>
    </source>
</evidence>
<dbReference type="PANTHER" id="PTHR30627">
    <property type="entry name" value="PEPTIDOGLYCAN D,D-TRANSPEPTIDASE"/>
    <property type="match status" value="1"/>
</dbReference>
<keyword evidence="6" id="KW-0645">Protease</keyword>
<keyword evidence="13" id="KW-0961">Cell wall biogenesis/degradation</keyword>
<keyword evidence="3" id="KW-1003">Cell membrane</keyword>
<evidence type="ECO:0000256" key="6">
    <source>
        <dbReference type="ARBA" id="ARBA00022670"/>
    </source>
</evidence>
<dbReference type="InterPro" id="IPR012338">
    <property type="entry name" value="Beta-lactam/transpept-like"/>
</dbReference>
<dbReference type="InterPro" id="IPR017790">
    <property type="entry name" value="Penicillin-binding_protein_2"/>
</dbReference>
<dbReference type="InterPro" id="IPR001460">
    <property type="entry name" value="PCN-bd_Tpept"/>
</dbReference>
<name>A0A398D491_9BACT</name>